<dbReference type="PATRIC" id="fig|1409923.3.peg.4090"/>
<evidence type="ECO:0000313" key="3">
    <source>
        <dbReference type="EMBL" id="KLT89225.1"/>
    </source>
</evidence>
<protein>
    <submittedName>
        <fullName evidence="3">ComF family protein</fullName>
    </submittedName>
</protein>
<evidence type="ECO:0000259" key="2">
    <source>
        <dbReference type="Pfam" id="PF00156"/>
    </source>
</evidence>
<dbReference type="Proteomes" id="UP000036122">
    <property type="component" value="Unassembled WGS sequence"/>
</dbReference>
<name>A0A0J1A4K0_ACIBA</name>
<comment type="similarity">
    <text evidence="1">Belongs to the ComF/GntX family.</text>
</comment>
<accession>A0A0J1A4K0</accession>
<dbReference type="Pfam" id="PF00156">
    <property type="entry name" value="Pribosyltran"/>
    <property type="match status" value="1"/>
</dbReference>
<dbReference type="AlphaFoldDB" id="A0A0J1A4K0"/>
<dbReference type="PANTHER" id="PTHR47505">
    <property type="entry name" value="DNA UTILIZATION PROTEIN YHGH"/>
    <property type="match status" value="1"/>
</dbReference>
<feature type="domain" description="Phosphoribosyltransferase" evidence="2">
    <location>
        <begin position="116"/>
        <end position="210"/>
    </location>
</feature>
<comment type="caution">
    <text evidence="3">The sequence shown here is derived from an EMBL/GenBank/DDBJ whole genome shotgun (WGS) entry which is preliminary data.</text>
</comment>
<dbReference type="InterPro" id="IPR051910">
    <property type="entry name" value="ComF/GntX_DNA_util-trans"/>
</dbReference>
<evidence type="ECO:0000256" key="1">
    <source>
        <dbReference type="ARBA" id="ARBA00008007"/>
    </source>
</evidence>
<sequence>MHMFKFLNPQYLFQLLSPCLLCEIGTREKYSLCKECWEQLPWLKQTIQRNDQSVLVACHYAYPINRIIQQFKYEQKLHYQTLLAEVLQQLKFPKVQAIVPMPISKQRLTERGFNQSLLLANLLSKQLKIPVWQPVQRLNEHSQKGLSRLERFENIEQQFVALTQEKRRYRRVLIIDDVITTGSSIHALSQALKQLGCTSIHASCLAAASSTSY</sequence>
<dbReference type="InterPro" id="IPR029057">
    <property type="entry name" value="PRTase-like"/>
</dbReference>
<organism evidence="3 4">
    <name type="scientific">Acinetobacter baumannii MRSN 3527</name>
    <dbReference type="NCBI Taxonomy" id="1409923"/>
    <lineage>
        <taxon>Bacteria</taxon>
        <taxon>Pseudomonadati</taxon>
        <taxon>Pseudomonadota</taxon>
        <taxon>Gammaproteobacteria</taxon>
        <taxon>Moraxellales</taxon>
        <taxon>Moraxellaceae</taxon>
        <taxon>Acinetobacter</taxon>
        <taxon>Acinetobacter calcoaceticus/baumannii complex</taxon>
    </lineage>
</organism>
<dbReference type="EMBL" id="JPHZ01000012">
    <property type="protein sequence ID" value="KLT89225.1"/>
    <property type="molecule type" value="Genomic_DNA"/>
</dbReference>
<evidence type="ECO:0000313" key="4">
    <source>
        <dbReference type="Proteomes" id="UP000036122"/>
    </source>
</evidence>
<dbReference type="PANTHER" id="PTHR47505:SF1">
    <property type="entry name" value="DNA UTILIZATION PROTEIN YHGH"/>
    <property type="match status" value="1"/>
</dbReference>
<reference evidence="3 4" key="1">
    <citation type="submission" date="2014-07" db="EMBL/GenBank/DDBJ databases">
        <authorList>
            <person name="Harkins D.M."/>
            <person name="Lesho E."/>
            <person name="Waterman P.E."/>
            <person name="Chan A."/>
            <person name="Fouts D.E."/>
        </authorList>
    </citation>
    <scope>NUCLEOTIDE SEQUENCE [LARGE SCALE GENOMIC DNA]</scope>
    <source>
        <strain evidence="3 4">MRSN 3527</strain>
    </source>
</reference>
<gene>
    <name evidence="3" type="ORF">T630_3642</name>
</gene>
<proteinExistence type="inferred from homology"/>
<dbReference type="Gene3D" id="3.40.50.2020">
    <property type="match status" value="1"/>
</dbReference>
<dbReference type="SUPFAM" id="SSF53271">
    <property type="entry name" value="PRTase-like"/>
    <property type="match status" value="1"/>
</dbReference>
<dbReference type="CDD" id="cd06223">
    <property type="entry name" value="PRTases_typeI"/>
    <property type="match status" value="1"/>
</dbReference>
<dbReference type="InterPro" id="IPR000836">
    <property type="entry name" value="PRTase_dom"/>
</dbReference>